<comment type="similarity">
    <text evidence="1">Belongs to the ABC transporter superfamily.</text>
</comment>
<keyword evidence="2" id="KW-0813">Transport</keyword>
<evidence type="ECO:0000256" key="3">
    <source>
        <dbReference type="ARBA" id="ARBA00022741"/>
    </source>
</evidence>
<evidence type="ECO:0000256" key="1">
    <source>
        <dbReference type="ARBA" id="ARBA00005417"/>
    </source>
</evidence>
<accession>A0ABX2T4W6</accession>
<feature type="transmembrane region" description="Helical" evidence="5">
    <location>
        <begin position="330"/>
        <end position="352"/>
    </location>
</feature>
<dbReference type="InterPro" id="IPR030802">
    <property type="entry name" value="Permease_MalE"/>
</dbReference>
<comment type="caution">
    <text evidence="7">The sequence shown here is derived from an EMBL/GenBank/DDBJ whole genome shotgun (WGS) entry which is preliminary data.</text>
</comment>
<feature type="domain" description="ABC transporter" evidence="6">
    <location>
        <begin position="11"/>
        <end position="244"/>
    </location>
</feature>
<dbReference type="GO" id="GO:0005524">
    <property type="term" value="F:ATP binding"/>
    <property type="evidence" value="ECO:0007669"/>
    <property type="project" value="UniProtKB-KW"/>
</dbReference>
<dbReference type="RefSeq" id="WP_180281061.1">
    <property type="nucleotide sequence ID" value="NZ_JABFDB010000002.1"/>
</dbReference>
<dbReference type="PANTHER" id="PTHR42788:SF13">
    <property type="entry name" value="ALIPHATIC SULFONATES IMPORT ATP-BINDING PROTEIN SSUB"/>
    <property type="match status" value="1"/>
</dbReference>
<feature type="transmembrane region" description="Helical" evidence="5">
    <location>
        <begin position="282"/>
        <end position="310"/>
    </location>
</feature>
<dbReference type="Proteomes" id="UP000584642">
    <property type="component" value="Unassembled WGS sequence"/>
</dbReference>
<dbReference type="InterPro" id="IPR027417">
    <property type="entry name" value="P-loop_NTPase"/>
</dbReference>
<keyword evidence="5" id="KW-0472">Membrane</keyword>
<dbReference type="Pfam" id="PF02405">
    <property type="entry name" value="MlaE"/>
    <property type="match status" value="1"/>
</dbReference>
<dbReference type="PROSITE" id="PS00211">
    <property type="entry name" value="ABC_TRANSPORTER_1"/>
    <property type="match status" value="1"/>
</dbReference>
<name>A0ABX2T4W6_9PROT</name>
<evidence type="ECO:0000256" key="2">
    <source>
        <dbReference type="ARBA" id="ARBA00022448"/>
    </source>
</evidence>
<dbReference type="SUPFAM" id="SSF52540">
    <property type="entry name" value="P-loop containing nucleoside triphosphate hydrolases"/>
    <property type="match status" value="1"/>
</dbReference>
<keyword evidence="5" id="KW-1133">Transmembrane helix</keyword>
<dbReference type="InterPro" id="IPR050166">
    <property type="entry name" value="ABC_transporter_ATP-bind"/>
</dbReference>
<dbReference type="InterPro" id="IPR003593">
    <property type="entry name" value="AAA+_ATPase"/>
</dbReference>
<proteinExistence type="inferred from homology"/>
<feature type="transmembrane region" description="Helical" evidence="5">
    <location>
        <begin position="381"/>
        <end position="403"/>
    </location>
</feature>
<sequence length="506" mass="54170">MTTAVLEKPILSLRGLTIVAPGGTTLVENASFDIGAGEIVLLVGPSGSGKSTIINLLSGLPDAKAGGWRVTGTLDCGGRHLDLSRERSDVGGLVFQDNALFDDLTAGENLRIAADHAPATDGELRTLATSLLPDVAADKPVSSCSGGQQQRVAIARTLLANRPILFFDEPNSGLDIRSSRALAGMVRDICKRMGKPAVIVAHHVEDLLPEADRVLLLDTRNRCLRAVEPSLDAIERELLALDPSASRVSDGPATAEPSAAPWEGRLPSASRGHWFSRYFLEYFWVLCASPLMLMYVAIGGMIVGFVEIWFGFNYHSFGGYLKSLLHDETLVGLGLIQVTVAVPLITGILVVARNNAIIAADLGNRVLSSQFRAMANLRIPAMAYLIGSVLLNMVFASVVLMAVSMSTAAWTSLQTWHLLFPGQSSELFRENFFRVFLNGGPHVTMDLVWVLVKTVTSSVVAGLAAIVIGLRKKDSVVAINYAIAESIIAGVSITLFVHAIVGIFQF</sequence>
<keyword evidence="3" id="KW-0547">Nucleotide-binding</keyword>
<keyword evidence="5" id="KW-0812">Transmembrane</keyword>
<dbReference type="Pfam" id="PF00005">
    <property type="entry name" value="ABC_tran"/>
    <property type="match status" value="1"/>
</dbReference>
<evidence type="ECO:0000256" key="5">
    <source>
        <dbReference type="SAM" id="Phobius"/>
    </source>
</evidence>
<dbReference type="Gene3D" id="3.40.50.300">
    <property type="entry name" value="P-loop containing nucleotide triphosphate hydrolases"/>
    <property type="match status" value="1"/>
</dbReference>
<protein>
    <submittedName>
        <fullName evidence="7">ATP-binding cassette domain-containing protein</fullName>
    </submittedName>
</protein>
<feature type="transmembrane region" description="Helical" evidence="5">
    <location>
        <begin position="447"/>
        <end position="470"/>
    </location>
</feature>
<evidence type="ECO:0000313" key="8">
    <source>
        <dbReference type="Proteomes" id="UP000584642"/>
    </source>
</evidence>
<keyword evidence="8" id="KW-1185">Reference proteome</keyword>
<evidence type="ECO:0000256" key="4">
    <source>
        <dbReference type="ARBA" id="ARBA00022840"/>
    </source>
</evidence>
<feature type="transmembrane region" description="Helical" evidence="5">
    <location>
        <begin position="482"/>
        <end position="504"/>
    </location>
</feature>
<reference evidence="7 8" key="1">
    <citation type="submission" date="2020-05" db="EMBL/GenBank/DDBJ databases">
        <title>Azospirillum oleiclasticum sp. nov, a nitrogen-fixing and heavy crude oil-emulsifying bacterium isolated from the crude oil of Yumen Oilfield.</title>
        <authorList>
            <person name="Wu D."/>
            <person name="Cai M."/>
            <person name="Zhang X."/>
        </authorList>
    </citation>
    <scope>NUCLEOTIDE SEQUENCE [LARGE SCALE GENOMIC DNA]</scope>
    <source>
        <strain evidence="7 8">ROY-1-1-2</strain>
    </source>
</reference>
<dbReference type="InterPro" id="IPR017871">
    <property type="entry name" value="ABC_transporter-like_CS"/>
</dbReference>
<organism evidence="7 8">
    <name type="scientific">Azospirillum oleiclasticum</name>
    <dbReference type="NCBI Taxonomy" id="2735135"/>
    <lineage>
        <taxon>Bacteria</taxon>
        <taxon>Pseudomonadati</taxon>
        <taxon>Pseudomonadota</taxon>
        <taxon>Alphaproteobacteria</taxon>
        <taxon>Rhodospirillales</taxon>
        <taxon>Azospirillaceae</taxon>
        <taxon>Azospirillum</taxon>
    </lineage>
</organism>
<gene>
    <name evidence="7" type="ORF">HND93_06230</name>
</gene>
<dbReference type="PROSITE" id="PS50893">
    <property type="entry name" value="ABC_TRANSPORTER_2"/>
    <property type="match status" value="1"/>
</dbReference>
<keyword evidence="4 7" id="KW-0067">ATP-binding</keyword>
<dbReference type="EMBL" id="JABFDB010000002">
    <property type="protein sequence ID" value="NYZ19303.1"/>
    <property type="molecule type" value="Genomic_DNA"/>
</dbReference>
<evidence type="ECO:0000313" key="7">
    <source>
        <dbReference type="EMBL" id="NYZ19303.1"/>
    </source>
</evidence>
<dbReference type="SMART" id="SM00382">
    <property type="entry name" value="AAA"/>
    <property type="match status" value="1"/>
</dbReference>
<dbReference type="PANTHER" id="PTHR42788">
    <property type="entry name" value="TAURINE IMPORT ATP-BINDING PROTEIN-RELATED"/>
    <property type="match status" value="1"/>
</dbReference>
<dbReference type="InterPro" id="IPR003439">
    <property type="entry name" value="ABC_transporter-like_ATP-bd"/>
</dbReference>
<evidence type="ECO:0000259" key="6">
    <source>
        <dbReference type="PROSITE" id="PS50893"/>
    </source>
</evidence>